<comment type="caution">
    <text evidence="1">The sequence shown here is derived from an EMBL/GenBank/DDBJ whole genome shotgun (WGS) entry which is preliminary data.</text>
</comment>
<reference evidence="2" key="1">
    <citation type="journal article" date="2019" name="Int. J. Syst. Evol. Microbiol.">
        <title>The Global Catalogue of Microorganisms (GCM) 10K type strain sequencing project: providing services to taxonomists for standard genome sequencing and annotation.</title>
        <authorList>
            <consortium name="The Broad Institute Genomics Platform"/>
            <consortium name="The Broad Institute Genome Sequencing Center for Infectious Disease"/>
            <person name="Wu L."/>
            <person name="Ma J."/>
        </authorList>
    </citation>
    <scope>NUCLEOTIDE SEQUENCE [LARGE SCALE GENOMIC DNA]</scope>
    <source>
        <strain evidence="2">CCUG 49339</strain>
    </source>
</reference>
<dbReference type="SUPFAM" id="SSF48371">
    <property type="entry name" value="ARM repeat"/>
    <property type="match status" value="1"/>
</dbReference>
<evidence type="ECO:0000313" key="2">
    <source>
        <dbReference type="Proteomes" id="UP001597214"/>
    </source>
</evidence>
<dbReference type="Pfam" id="PF13646">
    <property type="entry name" value="HEAT_2"/>
    <property type="match status" value="1"/>
</dbReference>
<keyword evidence="2" id="KW-1185">Reference proteome</keyword>
<dbReference type="RefSeq" id="WP_377927539.1">
    <property type="nucleotide sequence ID" value="NZ_JBHUEM010000007.1"/>
</dbReference>
<dbReference type="Proteomes" id="UP001597214">
    <property type="component" value="Unassembled WGS sequence"/>
</dbReference>
<dbReference type="Gene3D" id="1.25.10.10">
    <property type="entry name" value="Leucine-rich Repeat Variant"/>
    <property type="match status" value="1"/>
</dbReference>
<dbReference type="InterPro" id="IPR011989">
    <property type="entry name" value="ARM-like"/>
</dbReference>
<proteinExistence type="predicted"/>
<accession>A0ABW4LNP5</accession>
<protein>
    <submittedName>
        <fullName evidence="1">HEAT repeat domain-containing protein</fullName>
    </submittedName>
</protein>
<name>A0ABW4LNP5_9BACI</name>
<gene>
    <name evidence="1" type="ORF">ACFSCX_07410</name>
</gene>
<dbReference type="InterPro" id="IPR016024">
    <property type="entry name" value="ARM-type_fold"/>
</dbReference>
<evidence type="ECO:0000313" key="1">
    <source>
        <dbReference type="EMBL" id="MFD1736389.1"/>
    </source>
</evidence>
<organism evidence="1 2">
    <name type="scientific">Bacillus salitolerans</name>
    <dbReference type="NCBI Taxonomy" id="1437434"/>
    <lineage>
        <taxon>Bacteria</taxon>
        <taxon>Bacillati</taxon>
        <taxon>Bacillota</taxon>
        <taxon>Bacilli</taxon>
        <taxon>Bacillales</taxon>
        <taxon>Bacillaceae</taxon>
        <taxon>Bacillus</taxon>
    </lineage>
</organism>
<sequence>MYNFVHEVGSIKNRELRYFIGNDYFHDGAIHKIEFVNEEVLEIVVSCEREWVADYNLTEGYSPESIGYDQRFNEKYMYRLKFLDCKLFETNISENGLEYINGRFKDTARLQQIKRVEKKEHFHFRMQLSGGYVDIIFGDFTIEKVNGEGIPLIDIGDIIPFSHALNTFKDVPIEEVRNESLNGDWLDRYLAIQYLSEVDDTYALVSAMKSLNHEDDEVKLSAVHVLGKYANRDVVPTLFQMWLKSDEVLFKKHIMDNIEKIHYRTNLSI</sequence>
<dbReference type="EMBL" id="JBHUEM010000007">
    <property type="protein sequence ID" value="MFD1736389.1"/>
    <property type="molecule type" value="Genomic_DNA"/>
</dbReference>